<dbReference type="GO" id="GO:0071914">
    <property type="term" value="C:prominosome"/>
    <property type="evidence" value="ECO:0007669"/>
    <property type="project" value="TreeGrafter"/>
</dbReference>
<dbReference type="AlphaFoldDB" id="A0AA97KAD1"/>
<evidence type="ECO:0000256" key="1">
    <source>
        <dbReference type="ARBA" id="ARBA00004475"/>
    </source>
</evidence>
<evidence type="ECO:0000256" key="9">
    <source>
        <dbReference type="SAM" id="SignalP"/>
    </source>
</evidence>
<evidence type="ECO:0000256" key="7">
    <source>
        <dbReference type="SAM" id="Coils"/>
    </source>
</evidence>
<evidence type="ECO:0000256" key="2">
    <source>
        <dbReference type="ARBA" id="ARBA00006058"/>
    </source>
</evidence>
<dbReference type="GO" id="GO:0005929">
    <property type="term" value="C:cilium"/>
    <property type="evidence" value="ECO:0007669"/>
    <property type="project" value="TreeGrafter"/>
</dbReference>
<evidence type="ECO:0000256" key="4">
    <source>
        <dbReference type="ARBA" id="ARBA00022989"/>
    </source>
</evidence>
<proteinExistence type="inferred from homology"/>
<keyword evidence="4 8" id="KW-1133">Transmembrane helix</keyword>
<feature type="coiled-coil region" evidence="7">
    <location>
        <begin position="356"/>
        <end position="383"/>
    </location>
</feature>
<evidence type="ECO:0000313" key="10">
    <source>
        <dbReference type="Proteomes" id="UP001190640"/>
    </source>
</evidence>
<comment type="subcellular location">
    <subcellularLocation>
        <location evidence="1">Cell projection</location>
        <location evidence="1">Microvillus membrane</location>
        <topology evidence="1">Multi-pass membrane protein</topology>
    </subcellularLocation>
</comment>
<feature type="transmembrane region" description="Helical" evidence="8">
    <location>
        <begin position="146"/>
        <end position="169"/>
    </location>
</feature>
<feature type="transmembrane region" description="Helical" evidence="8">
    <location>
        <begin position="466"/>
        <end position="491"/>
    </location>
</feature>
<organism evidence="10 11">
    <name type="scientific">Eublepharis macularius</name>
    <name type="common">Leopard gecko</name>
    <name type="synonym">Cyrtodactylus macularius</name>
    <dbReference type="NCBI Taxonomy" id="481883"/>
    <lineage>
        <taxon>Eukaryota</taxon>
        <taxon>Metazoa</taxon>
        <taxon>Chordata</taxon>
        <taxon>Craniata</taxon>
        <taxon>Vertebrata</taxon>
        <taxon>Euteleostomi</taxon>
        <taxon>Lepidosauria</taxon>
        <taxon>Squamata</taxon>
        <taxon>Bifurcata</taxon>
        <taxon>Gekkota</taxon>
        <taxon>Eublepharidae</taxon>
        <taxon>Eublepharinae</taxon>
        <taxon>Eublepharis</taxon>
    </lineage>
</organism>
<name>A0AA97KAD1_EUBMA</name>
<dbReference type="GO" id="GO:0009986">
    <property type="term" value="C:cell surface"/>
    <property type="evidence" value="ECO:0007669"/>
    <property type="project" value="TreeGrafter"/>
</dbReference>
<keyword evidence="9" id="KW-0732">Signal</keyword>
<keyword evidence="5 8" id="KW-0472">Membrane</keyword>
<dbReference type="Pfam" id="PF05478">
    <property type="entry name" value="Prominin"/>
    <property type="match status" value="1"/>
</dbReference>
<dbReference type="GO" id="GO:0016324">
    <property type="term" value="C:apical plasma membrane"/>
    <property type="evidence" value="ECO:0007669"/>
    <property type="project" value="TreeGrafter"/>
</dbReference>
<keyword evidence="10" id="KW-1185">Reference proteome</keyword>
<keyword evidence="3 8" id="KW-0812">Transmembrane</keyword>
<dbReference type="KEGG" id="emc:129342637"/>
<comment type="similarity">
    <text evidence="2">Belongs to the prominin family.</text>
</comment>
<dbReference type="GO" id="GO:0031528">
    <property type="term" value="C:microvillus membrane"/>
    <property type="evidence" value="ECO:0007669"/>
    <property type="project" value="UniProtKB-SubCell"/>
</dbReference>
<gene>
    <name evidence="11" type="primary">PROM2</name>
</gene>
<dbReference type="PANTHER" id="PTHR22730:SF6">
    <property type="entry name" value="PROMININ-2"/>
    <property type="match status" value="1"/>
</dbReference>
<dbReference type="GO" id="GO:0015485">
    <property type="term" value="F:cholesterol binding"/>
    <property type="evidence" value="ECO:0007669"/>
    <property type="project" value="TreeGrafter"/>
</dbReference>
<evidence type="ECO:0000256" key="5">
    <source>
        <dbReference type="ARBA" id="ARBA00023136"/>
    </source>
</evidence>
<evidence type="ECO:0000313" key="11">
    <source>
        <dbReference type="RefSeq" id="XP_054854470.1"/>
    </source>
</evidence>
<feature type="transmembrane region" description="Helical" evidence="8">
    <location>
        <begin position="773"/>
        <end position="793"/>
    </location>
</feature>
<dbReference type="InterPro" id="IPR008795">
    <property type="entry name" value="Prominin"/>
</dbReference>
<evidence type="ECO:0000256" key="8">
    <source>
        <dbReference type="SAM" id="Phobius"/>
    </source>
</evidence>
<feature type="chain" id="PRO_5041676471" evidence="9">
    <location>
        <begin position="22"/>
        <end position="827"/>
    </location>
</feature>
<reference evidence="11" key="1">
    <citation type="submission" date="2025-08" db="UniProtKB">
        <authorList>
            <consortium name="RefSeq"/>
        </authorList>
    </citation>
    <scope>IDENTIFICATION</scope>
    <source>
        <tissue evidence="11">Blood</tissue>
    </source>
</reference>
<dbReference type="PANTHER" id="PTHR22730">
    <property type="entry name" value="PROMININ PROM PROTEIN"/>
    <property type="match status" value="1"/>
</dbReference>
<evidence type="ECO:0000256" key="6">
    <source>
        <dbReference type="ARBA" id="ARBA00023180"/>
    </source>
</evidence>
<feature type="transmembrane region" description="Helical" evidence="8">
    <location>
        <begin position="98"/>
        <end position="125"/>
    </location>
</feature>
<protein>
    <submittedName>
        <fullName evidence="11">Prominin-2</fullName>
    </submittedName>
</protein>
<sequence>MGFLLLQLLAFTFIPLDPAHSQQCSGGATPLILQFADVGADQRIPAHRRVPGSLDPLYDLVQSYLDMVQQNPLPTELLKDALNDPPSASTSQILEYQAGYLVCASIAVIYFVAMPLIGLSICCCRRHRRCGGRVKAYRRSLLCQRNFLMISLLLTTLVILAGVICAFAANQKVKEEMEPGARDALNTLQALRHHVSGIPRGVQLAVEQFAVPKEQILRDLNNVSWNVGSTIHLVLKGPVYSAMNAMKSRVQDLQNSLHHLQILKKTVQGLTQYQDELESTLKYQKQNIISLLEDPRCTYCASALSTAQGLELGADYHKLPPVERVLKNLQGLPKANFSEMIHQASHSFNSFPERIAAKMADIVQDLKKDMEKATEKVQDIADSFPIAGHTRPIYNALVKAENISRPYFKEVKHYERYRWIAGVVACTVVLLIVICNILGLSFGTYGLTVREDPSDYESRGEAGAKMLITGVCFSFLFSWLLILLVLVTFLVGGNVQTLVCEHWASQEIYKFIDTPGNLPPSMNITQRLGLKKSLNITTAYQQCKNGAGLWEVLQLEDSYSLSDHLSVTKYTAEFQKRLEDFHISFEDIVLLNADGKQDLDTFKKSGVDQIDYASFQAEIRNPIVRTSVEGVALDLERLSKVQSDRSLAAQLADESQKLHEIQNATIDIMKELVANLKESVYFLLTMAPNLQTQINDMETKIRFVENTLPVDVHKILRQELACFVRKEVGYISLYLNWLRHVLTGDVASCQPLSTALDNGRVILCERIVDPWNAFWFSLGCCTFFLIPSIIFAIKTTKHLRPIRHRLISTGSEETYPFHIPRVTSLKL</sequence>
<evidence type="ECO:0000256" key="3">
    <source>
        <dbReference type="ARBA" id="ARBA00022692"/>
    </source>
</evidence>
<feature type="transmembrane region" description="Helical" evidence="8">
    <location>
        <begin position="419"/>
        <end position="445"/>
    </location>
</feature>
<dbReference type="CTD" id="150696"/>
<keyword evidence="7" id="KW-0175">Coiled coil</keyword>
<accession>A0AA97KAD1</accession>
<keyword evidence="6" id="KW-0325">Glycoprotein</keyword>
<dbReference type="RefSeq" id="XP_054854470.1">
    <property type="nucleotide sequence ID" value="XM_054998495.1"/>
</dbReference>
<feature type="signal peptide" evidence="9">
    <location>
        <begin position="1"/>
        <end position="21"/>
    </location>
</feature>
<dbReference type="Proteomes" id="UP001190640">
    <property type="component" value="Chromosome 14"/>
</dbReference>
<dbReference type="GeneID" id="129342637"/>